<dbReference type="EMBL" id="DQHO01000012">
    <property type="protein sequence ID" value="HCS93343.1"/>
    <property type="molecule type" value="Genomic_DNA"/>
</dbReference>
<reference evidence="1 2" key="1">
    <citation type="journal article" date="2018" name="Nat. Biotechnol.">
        <title>A standardized bacterial taxonomy based on genome phylogeny substantially revises the tree of life.</title>
        <authorList>
            <person name="Parks D.H."/>
            <person name="Chuvochina M."/>
            <person name="Waite D.W."/>
            <person name="Rinke C."/>
            <person name="Skarshewski A."/>
            <person name="Chaumeil P.A."/>
            <person name="Hugenholtz P."/>
        </authorList>
    </citation>
    <scope>NUCLEOTIDE SEQUENCE [LARGE SCALE GENOMIC DNA]</scope>
    <source>
        <strain evidence="1">UBA11306</strain>
    </source>
</reference>
<dbReference type="PANTHER" id="PTHR37816">
    <property type="entry name" value="YALI0E33011P"/>
    <property type="match status" value="1"/>
</dbReference>
<gene>
    <name evidence="1" type="ORF">DIW15_01375</name>
</gene>
<dbReference type="SUPFAM" id="SSF52540">
    <property type="entry name" value="P-loop containing nucleoside triphosphate hydrolases"/>
    <property type="match status" value="1"/>
</dbReference>
<protein>
    <submittedName>
        <fullName evidence="1">DNA topology modulation protein FlaR</fullName>
    </submittedName>
</protein>
<dbReference type="AlphaFoldDB" id="A0A3D4S3E6"/>
<evidence type="ECO:0000313" key="2">
    <source>
        <dbReference type="Proteomes" id="UP000262195"/>
    </source>
</evidence>
<dbReference type="Proteomes" id="UP000262195">
    <property type="component" value="Unassembled WGS sequence"/>
</dbReference>
<dbReference type="InterPro" id="IPR027417">
    <property type="entry name" value="P-loop_NTPase"/>
</dbReference>
<organism evidence="1 2">
    <name type="scientific">Bavariicoccus seileri</name>
    <dbReference type="NCBI Taxonomy" id="549685"/>
    <lineage>
        <taxon>Bacteria</taxon>
        <taxon>Bacillati</taxon>
        <taxon>Bacillota</taxon>
        <taxon>Bacilli</taxon>
        <taxon>Lactobacillales</taxon>
        <taxon>Enterococcaceae</taxon>
        <taxon>Bavariicoccus</taxon>
    </lineage>
</organism>
<accession>A0A3D4S3E6</accession>
<proteinExistence type="predicted"/>
<comment type="caution">
    <text evidence="1">The sequence shown here is derived from an EMBL/GenBank/DDBJ whole genome shotgun (WGS) entry which is preliminary data.</text>
</comment>
<dbReference type="InterPro" id="IPR052922">
    <property type="entry name" value="Cytidylate_Kinase-2"/>
</dbReference>
<dbReference type="STRING" id="1121105.GCA_000421665_02018"/>
<dbReference type="PANTHER" id="PTHR37816:SF3">
    <property type="entry name" value="MODULATES DNA TOPOLOGY"/>
    <property type="match status" value="1"/>
</dbReference>
<name>A0A3D4S3E6_9ENTE</name>
<evidence type="ECO:0000313" key="1">
    <source>
        <dbReference type="EMBL" id="HCS93343.1"/>
    </source>
</evidence>
<dbReference type="Gene3D" id="3.40.50.300">
    <property type="entry name" value="P-loop containing nucleotide triphosphate hydrolases"/>
    <property type="match status" value="1"/>
</dbReference>
<sequence>MKIAILGFSGSGKSTLARRYADYYQIPSLHLDTVQFISGWQTRPDDEAKEIVKEAIAQDSWVIDGNYRRYYQAERLARADQIVILLFPRLVTLKRIVKRYWTYRGKSRPDMAEGCPEKLDWEFLWWILHKGRTPKIRKHYLAIQQQYPNKTIVIRRPAELDELYYSLRASL</sequence>